<dbReference type="RefSeq" id="WP_102951691.1">
    <property type="nucleotide sequence ID" value="NZ_CP024847.1"/>
</dbReference>
<reference evidence="5" key="1">
    <citation type="submission" date="2017-11" db="EMBL/GenBank/DDBJ databases">
        <authorList>
            <person name="Chan K.G."/>
            <person name="Lee L.S."/>
        </authorList>
    </citation>
    <scope>NUCLEOTIDE SEQUENCE [LARGE SCALE GENOMIC DNA]</scope>
    <source>
        <strain evidence="5">DSM 100970</strain>
    </source>
</reference>
<dbReference type="PANTHER" id="PTHR42915">
    <property type="entry name" value="HYPOTHETICAL 460 KDA PROTEIN IN FEUA-SIGW INTERGENIC REGION [PRECURSOR]"/>
    <property type="match status" value="1"/>
</dbReference>
<proteinExistence type="predicted"/>
<feature type="domain" description="Peptidoglycan beta-N-acetylmuramidase NamZ C-terminal" evidence="3">
    <location>
        <begin position="248"/>
        <end position="389"/>
    </location>
</feature>
<dbReference type="AlphaFoldDB" id="A0A2I7N7G3"/>
<dbReference type="PIRSF" id="PIRSF016719">
    <property type="entry name" value="UCP016719"/>
    <property type="match status" value="1"/>
</dbReference>
<dbReference type="GO" id="GO:0033922">
    <property type="term" value="F:peptidoglycan beta-N-acetylmuramidase activity"/>
    <property type="evidence" value="ECO:0007669"/>
    <property type="project" value="InterPro"/>
</dbReference>
<dbReference type="OrthoDB" id="9801061at2"/>
<name>A0A2I7N7G3_9NEIS</name>
<accession>A0A2I7N7G3</accession>
<keyword evidence="1" id="KW-0732">Signal</keyword>
<evidence type="ECO:0000256" key="1">
    <source>
        <dbReference type="SAM" id="SignalP"/>
    </source>
</evidence>
<dbReference type="PANTHER" id="PTHR42915:SF1">
    <property type="entry name" value="PEPTIDOGLYCAN BETA-N-ACETYLMURAMIDASE NAMZ"/>
    <property type="match status" value="1"/>
</dbReference>
<feature type="domain" description="Peptidoglycan beta-N-acetylmuramidase NamZ N-terminal" evidence="2">
    <location>
        <begin position="41"/>
        <end position="244"/>
    </location>
</feature>
<dbReference type="Pfam" id="PF20732">
    <property type="entry name" value="NamZ_C"/>
    <property type="match status" value="1"/>
</dbReference>
<dbReference type="InterPro" id="IPR008302">
    <property type="entry name" value="NamZ"/>
</dbReference>
<dbReference type="InterPro" id="IPR048502">
    <property type="entry name" value="NamZ_N"/>
</dbReference>
<protein>
    <submittedName>
        <fullName evidence="4">DUF1343 domain-containing protein</fullName>
    </submittedName>
</protein>
<sequence length="394" mass="44382">MRIIFFLICSITLLSFAQAEAIINGDARFELYESQISNKRVAVFANNSSQVNGQNIVDFLNKKQVNIVKVFTPEHGFNVEADAGSAVNNQNSADSKPKIVSLYGKKDKPTKNDLADVDVIIFDIQDVGVRYYTYISSLQKMMEAASEYNKPLIILDRANPNGFYIDGPILEPKYKSFVGMQAIPIVYGMTIGEYAKMLVGEEWLNLSPKNKSQQLKLTIIPVANYTHRSKYQLTDKPSPNLPNMTAIYLYPSLGWFEGTQLSIGRGTSTPFQVIGHPDYKTDFSFTPHPMSGATNPPLNGKLCYGWDLQMPADEVLEQTDGKINLKYLLRAYKEFPDKAHFFTNFFDKLAGNGSLKQQIIAGKTESEIRSSWQPGLKKFAVIRNKYLLYPENDE</sequence>
<evidence type="ECO:0000313" key="5">
    <source>
        <dbReference type="Proteomes" id="UP000236655"/>
    </source>
</evidence>
<dbReference type="Gene3D" id="3.90.1150.140">
    <property type="match status" value="1"/>
</dbReference>
<dbReference type="Gene3D" id="3.40.50.12170">
    <property type="entry name" value="Uncharacterised protein PF07075, DUF1343"/>
    <property type="match status" value="1"/>
</dbReference>
<keyword evidence="5" id="KW-1185">Reference proteome</keyword>
<dbReference type="Proteomes" id="UP000236655">
    <property type="component" value="Chromosome"/>
</dbReference>
<organism evidence="4 5">
    <name type="scientific">Aquella oligotrophica</name>
    <dbReference type="NCBI Taxonomy" id="2067065"/>
    <lineage>
        <taxon>Bacteria</taxon>
        <taxon>Pseudomonadati</taxon>
        <taxon>Pseudomonadota</taxon>
        <taxon>Betaproteobacteria</taxon>
        <taxon>Neisseriales</taxon>
        <taxon>Neisseriaceae</taxon>
        <taxon>Aquella</taxon>
    </lineage>
</organism>
<dbReference type="EMBL" id="CP024847">
    <property type="protein sequence ID" value="AUR52398.1"/>
    <property type="molecule type" value="Genomic_DNA"/>
</dbReference>
<dbReference type="KEGG" id="nba:CUN60_08835"/>
<gene>
    <name evidence="4" type="ORF">CUN60_08835</name>
</gene>
<feature type="chain" id="PRO_5014463020" evidence="1">
    <location>
        <begin position="22"/>
        <end position="394"/>
    </location>
</feature>
<evidence type="ECO:0000313" key="4">
    <source>
        <dbReference type="EMBL" id="AUR52398.1"/>
    </source>
</evidence>
<evidence type="ECO:0000259" key="2">
    <source>
        <dbReference type="Pfam" id="PF07075"/>
    </source>
</evidence>
<evidence type="ECO:0000259" key="3">
    <source>
        <dbReference type="Pfam" id="PF20732"/>
    </source>
</evidence>
<feature type="signal peptide" evidence="1">
    <location>
        <begin position="1"/>
        <end position="21"/>
    </location>
</feature>
<dbReference type="Pfam" id="PF07075">
    <property type="entry name" value="NamZ_N"/>
    <property type="match status" value="1"/>
</dbReference>
<dbReference type="InterPro" id="IPR048503">
    <property type="entry name" value="NamZ_C"/>
</dbReference>